<dbReference type="Gene3D" id="3.30.565.10">
    <property type="entry name" value="Histidine kinase-like ATPase, C-terminal domain"/>
    <property type="match status" value="1"/>
</dbReference>
<protein>
    <recommendedName>
        <fullName evidence="2">histidine kinase</fullName>
        <ecNumber evidence="2">2.7.13.3</ecNumber>
    </recommendedName>
</protein>
<dbReference type="SUPFAM" id="SSF55785">
    <property type="entry name" value="PYP-like sensor domain (PAS domain)"/>
    <property type="match status" value="1"/>
</dbReference>
<dbReference type="PANTHER" id="PTHR43065:SF10">
    <property type="entry name" value="PEROXIDE STRESS-ACTIVATED HISTIDINE KINASE MAK3"/>
    <property type="match status" value="1"/>
</dbReference>
<evidence type="ECO:0000313" key="12">
    <source>
        <dbReference type="Proteomes" id="UP000603141"/>
    </source>
</evidence>
<evidence type="ECO:0000256" key="6">
    <source>
        <dbReference type="ARBA" id="ARBA00022777"/>
    </source>
</evidence>
<dbReference type="SUPFAM" id="SSF55874">
    <property type="entry name" value="ATPase domain of HSP90 chaperone/DNA topoisomerase II/histidine kinase"/>
    <property type="match status" value="1"/>
</dbReference>
<evidence type="ECO:0000259" key="10">
    <source>
        <dbReference type="PROSITE" id="PS50109"/>
    </source>
</evidence>
<dbReference type="EC" id="2.7.13.3" evidence="2"/>
<dbReference type="PANTHER" id="PTHR43065">
    <property type="entry name" value="SENSOR HISTIDINE KINASE"/>
    <property type="match status" value="1"/>
</dbReference>
<accession>A0A934S739</accession>
<dbReference type="CDD" id="cd00130">
    <property type="entry name" value="PAS"/>
    <property type="match status" value="1"/>
</dbReference>
<evidence type="ECO:0000313" key="11">
    <source>
        <dbReference type="EMBL" id="MBK1880932.1"/>
    </source>
</evidence>
<dbReference type="PROSITE" id="PS50109">
    <property type="entry name" value="HIS_KIN"/>
    <property type="match status" value="1"/>
</dbReference>
<evidence type="ECO:0000256" key="5">
    <source>
        <dbReference type="ARBA" id="ARBA00022741"/>
    </source>
</evidence>
<evidence type="ECO:0000256" key="3">
    <source>
        <dbReference type="ARBA" id="ARBA00022553"/>
    </source>
</evidence>
<dbReference type="Gene3D" id="3.30.450.20">
    <property type="entry name" value="PAS domain"/>
    <property type="match status" value="1"/>
</dbReference>
<dbReference type="InterPro" id="IPR003594">
    <property type="entry name" value="HATPase_dom"/>
</dbReference>
<dbReference type="InterPro" id="IPR035965">
    <property type="entry name" value="PAS-like_dom_sf"/>
</dbReference>
<proteinExistence type="predicted"/>
<name>A0A934S739_9BACT</name>
<dbReference type="InterPro" id="IPR013655">
    <property type="entry name" value="PAS_fold_3"/>
</dbReference>
<dbReference type="InterPro" id="IPR004358">
    <property type="entry name" value="Sig_transdc_His_kin-like_C"/>
</dbReference>
<keyword evidence="12" id="KW-1185">Reference proteome</keyword>
<dbReference type="GO" id="GO:0000155">
    <property type="term" value="F:phosphorelay sensor kinase activity"/>
    <property type="evidence" value="ECO:0007669"/>
    <property type="project" value="InterPro"/>
</dbReference>
<keyword evidence="8" id="KW-0902">Two-component regulatory system</keyword>
<sequence length="463" mass="51205">MYDTLVLIIRLRVNLSPPNWSDADSWPNFAQFPALLKFSSTSADWFIQPIPDESAFAFLGELHEANLWQEHYESILFVALIIIVQLGLIIGLLAARRKARRADESLTLAAEAAHIGLWRREANSSLVVATDQFRKIFDLPTLGPLDLKLVHQRLHPDDRERVTKVIEGAATAGQGFRLEHRIVCDDGSTRWIASHGRSQSGGNSRGYSAHGASMDITDRYEAAATADLHRQELAHLSRISSLGVLSGALAHELNQPLGIILSNAQAAEYLLESDHPDLGELRAMISDIIREDCRAGDVIKRLRALLRRGDKKPQLLNVNENAEDVLRIMNSDLIRRGVSITTSFAHELPPVLMESVQLQQVLLNLIVNACDAMERNDPSMRSITLRTFTNGSDVCIAVQDRGCGLPTNPENIFQPFYTTKLQGLGLGLSICRTLITAHGGRLWAEPNKHEGASFIISLPMAST</sequence>
<reference evidence="11" key="1">
    <citation type="submission" date="2021-01" db="EMBL/GenBank/DDBJ databases">
        <title>Modified the classification status of verrucomicrobia.</title>
        <authorList>
            <person name="Feng X."/>
        </authorList>
    </citation>
    <scope>NUCLEOTIDE SEQUENCE</scope>
    <source>
        <strain evidence="11">KCTC 22041</strain>
    </source>
</reference>
<dbReference type="InterPro" id="IPR000014">
    <property type="entry name" value="PAS"/>
</dbReference>
<feature type="domain" description="Histidine kinase" evidence="10">
    <location>
        <begin position="248"/>
        <end position="462"/>
    </location>
</feature>
<gene>
    <name evidence="11" type="ORF">JIN85_00815</name>
</gene>
<dbReference type="Gene3D" id="2.10.70.100">
    <property type="match status" value="1"/>
</dbReference>
<dbReference type="SMART" id="SM00388">
    <property type="entry name" value="HisKA"/>
    <property type="match status" value="1"/>
</dbReference>
<dbReference type="CDD" id="cd00082">
    <property type="entry name" value="HisKA"/>
    <property type="match status" value="1"/>
</dbReference>
<evidence type="ECO:0000256" key="4">
    <source>
        <dbReference type="ARBA" id="ARBA00022679"/>
    </source>
</evidence>
<keyword evidence="7" id="KW-0067">ATP-binding</keyword>
<dbReference type="InterPro" id="IPR036097">
    <property type="entry name" value="HisK_dim/P_sf"/>
</dbReference>
<comment type="caution">
    <text evidence="11">The sequence shown here is derived from an EMBL/GenBank/DDBJ whole genome shotgun (WGS) entry which is preliminary data.</text>
</comment>
<evidence type="ECO:0000256" key="7">
    <source>
        <dbReference type="ARBA" id="ARBA00022840"/>
    </source>
</evidence>
<keyword evidence="5" id="KW-0547">Nucleotide-binding</keyword>
<dbReference type="Proteomes" id="UP000603141">
    <property type="component" value="Unassembled WGS sequence"/>
</dbReference>
<keyword evidence="9" id="KW-1133">Transmembrane helix</keyword>
<dbReference type="AlphaFoldDB" id="A0A934S739"/>
<dbReference type="Gene3D" id="1.10.287.130">
    <property type="match status" value="1"/>
</dbReference>
<keyword evidence="9" id="KW-0472">Membrane</keyword>
<comment type="catalytic activity">
    <reaction evidence="1">
        <text>ATP + protein L-histidine = ADP + protein N-phospho-L-histidine.</text>
        <dbReference type="EC" id="2.7.13.3"/>
    </reaction>
</comment>
<feature type="transmembrane region" description="Helical" evidence="9">
    <location>
        <begin position="75"/>
        <end position="95"/>
    </location>
</feature>
<dbReference type="EMBL" id="JAENIJ010000001">
    <property type="protein sequence ID" value="MBK1880932.1"/>
    <property type="molecule type" value="Genomic_DNA"/>
</dbReference>
<dbReference type="SUPFAM" id="SSF47384">
    <property type="entry name" value="Homodimeric domain of signal transducing histidine kinase"/>
    <property type="match status" value="1"/>
</dbReference>
<dbReference type="SMART" id="SM00387">
    <property type="entry name" value="HATPase_c"/>
    <property type="match status" value="1"/>
</dbReference>
<keyword evidence="4" id="KW-0808">Transferase</keyword>
<organism evidence="11 12">
    <name type="scientific">Luteolibacter pohnpeiensis</name>
    <dbReference type="NCBI Taxonomy" id="454153"/>
    <lineage>
        <taxon>Bacteria</taxon>
        <taxon>Pseudomonadati</taxon>
        <taxon>Verrucomicrobiota</taxon>
        <taxon>Verrucomicrobiia</taxon>
        <taxon>Verrucomicrobiales</taxon>
        <taxon>Verrucomicrobiaceae</taxon>
        <taxon>Luteolibacter</taxon>
    </lineage>
</organism>
<dbReference type="PRINTS" id="PR00344">
    <property type="entry name" value="BCTRLSENSOR"/>
</dbReference>
<evidence type="ECO:0000256" key="2">
    <source>
        <dbReference type="ARBA" id="ARBA00012438"/>
    </source>
</evidence>
<dbReference type="InterPro" id="IPR003661">
    <property type="entry name" value="HisK_dim/P_dom"/>
</dbReference>
<dbReference type="InterPro" id="IPR036890">
    <property type="entry name" value="HATPase_C_sf"/>
</dbReference>
<evidence type="ECO:0000256" key="1">
    <source>
        <dbReference type="ARBA" id="ARBA00000085"/>
    </source>
</evidence>
<dbReference type="RefSeq" id="WP_200266611.1">
    <property type="nucleotide sequence ID" value="NZ_JAENIJ010000001.1"/>
</dbReference>
<dbReference type="Pfam" id="PF08447">
    <property type="entry name" value="PAS_3"/>
    <property type="match status" value="1"/>
</dbReference>
<dbReference type="Pfam" id="PF02518">
    <property type="entry name" value="HATPase_c"/>
    <property type="match status" value="1"/>
</dbReference>
<keyword evidence="6" id="KW-0418">Kinase</keyword>
<keyword evidence="9" id="KW-0812">Transmembrane</keyword>
<keyword evidence="3" id="KW-0597">Phosphoprotein</keyword>
<evidence type="ECO:0000256" key="8">
    <source>
        <dbReference type="ARBA" id="ARBA00023012"/>
    </source>
</evidence>
<evidence type="ECO:0000256" key="9">
    <source>
        <dbReference type="SAM" id="Phobius"/>
    </source>
</evidence>
<dbReference type="InterPro" id="IPR005467">
    <property type="entry name" value="His_kinase_dom"/>
</dbReference>
<dbReference type="GO" id="GO:0005524">
    <property type="term" value="F:ATP binding"/>
    <property type="evidence" value="ECO:0007669"/>
    <property type="project" value="UniProtKB-KW"/>
</dbReference>